<keyword evidence="1" id="KW-0812">Transmembrane</keyword>
<evidence type="ECO:0000256" key="1">
    <source>
        <dbReference type="SAM" id="Phobius"/>
    </source>
</evidence>
<sequence length="166" mass="18872">MSTLLSSPNATRWVKWWTPVIVFAMLGGWFVISLVFVLFQSFSLITLFPPPVFGAFFYVIRSSYGFIADEVWLEDVTIVVRNADCKDRISIDDIHFVEQKKLGTLFSNDLNRFEIAILHLKRPCTLGATIGFAPPKGDFHYIEGLLQEAYRTKVCDSPMADSWGQP</sequence>
<dbReference type="AlphaFoldDB" id="A0A518AV32"/>
<accession>A0A518AV32</accession>
<protein>
    <submittedName>
        <fullName evidence="2">Uncharacterized protein</fullName>
    </submittedName>
</protein>
<keyword evidence="3" id="KW-1185">Reference proteome</keyword>
<evidence type="ECO:0000313" key="2">
    <source>
        <dbReference type="EMBL" id="QDU58587.1"/>
    </source>
</evidence>
<dbReference type="KEGG" id="amuc:Pan181_48260"/>
<keyword evidence="1" id="KW-1133">Transmembrane helix</keyword>
<dbReference type="EMBL" id="CP036278">
    <property type="protein sequence ID" value="QDU58587.1"/>
    <property type="molecule type" value="Genomic_DNA"/>
</dbReference>
<feature type="transmembrane region" description="Helical" evidence="1">
    <location>
        <begin position="20"/>
        <end position="39"/>
    </location>
</feature>
<organism evidence="2 3">
    <name type="scientific">Aeoliella mucimassa</name>
    <dbReference type="NCBI Taxonomy" id="2527972"/>
    <lineage>
        <taxon>Bacteria</taxon>
        <taxon>Pseudomonadati</taxon>
        <taxon>Planctomycetota</taxon>
        <taxon>Planctomycetia</taxon>
        <taxon>Pirellulales</taxon>
        <taxon>Lacipirellulaceae</taxon>
        <taxon>Aeoliella</taxon>
    </lineage>
</organism>
<gene>
    <name evidence="2" type="ORF">Pan181_48260</name>
</gene>
<keyword evidence="1" id="KW-0472">Membrane</keyword>
<evidence type="ECO:0000313" key="3">
    <source>
        <dbReference type="Proteomes" id="UP000315750"/>
    </source>
</evidence>
<dbReference type="Proteomes" id="UP000315750">
    <property type="component" value="Chromosome"/>
</dbReference>
<reference evidence="2 3" key="1">
    <citation type="submission" date="2019-02" db="EMBL/GenBank/DDBJ databases">
        <title>Deep-cultivation of Planctomycetes and their phenomic and genomic characterization uncovers novel biology.</title>
        <authorList>
            <person name="Wiegand S."/>
            <person name="Jogler M."/>
            <person name="Boedeker C."/>
            <person name="Pinto D."/>
            <person name="Vollmers J."/>
            <person name="Rivas-Marin E."/>
            <person name="Kohn T."/>
            <person name="Peeters S.H."/>
            <person name="Heuer A."/>
            <person name="Rast P."/>
            <person name="Oberbeckmann S."/>
            <person name="Bunk B."/>
            <person name="Jeske O."/>
            <person name="Meyerdierks A."/>
            <person name="Storesund J.E."/>
            <person name="Kallscheuer N."/>
            <person name="Luecker S."/>
            <person name="Lage O.M."/>
            <person name="Pohl T."/>
            <person name="Merkel B.J."/>
            <person name="Hornburger P."/>
            <person name="Mueller R.-W."/>
            <person name="Bruemmer F."/>
            <person name="Labrenz M."/>
            <person name="Spormann A.M."/>
            <person name="Op den Camp H."/>
            <person name="Overmann J."/>
            <person name="Amann R."/>
            <person name="Jetten M.S.M."/>
            <person name="Mascher T."/>
            <person name="Medema M.H."/>
            <person name="Devos D.P."/>
            <person name="Kaster A.-K."/>
            <person name="Ovreas L."/>
            <person name="Rohde M."/>
            <person name="Galperin M.Y."/>
            <person name="Jogler C."/>
        </authorList>
    </citation>
    <scope>NUCLEOTIDE SEQUENCE [LARGE SCALE GENOMIC DNA]</scope>
    <source>
        <strain evidence="2 3">Pan181</strain>
    </source>
</reference>
<name>A0A518AV32_9BACT</name>
<proteinExistence type="predicted"/>